<dbReference type="PANTHER" id="PTHR33154">
    <property type="entry name" value="TRANSCRIPTIONAL REGULATOR, ARSR FAMILY"/>
    <property type="match status" value="1"/>
</dbReference>
<dbReference type="PANTHER" id="PTHR33154:SF18">
    <property type="entry name" value="ARSENICAL RESISTANCE OPERON REPRESSOR"/>
    <property type="match status" value="1"/>
</dbReference>
<keyword evidence="2" id="KW-0805">Transcription regulation</keyword>
<sequence length="117" mass="13068">MCHSEQDDSGRAYAALAQHFAMLAEPTRLRILHLLRDQELNVGMLAQQCHCSQANISRHLHALTQHGMLRREARGNTVYYKVIDSSVYLLCTLACDKLSQQSQQQAALFGAARADAD</sequence>
<comment type="caution">
    <text evidence="6">The sequence shown here is derived from an EMBL/GenBank/DDBJ whole genome shotgun (WGS) entry which is preliminary data.</text>
</comment>
<keyword evidence="7" id="KW-1185">Reference proteome</keyword>
<accession>A0ABR6YMQ1</accession>
<evidence type="ECO:0000256" key="2">
    <source>
        <dbReference type="ARBA" id="ARBA00023015"/>
    </source>
</evidence>
<evidence type="ECO:0000259" key="5">
    <source>
        <dbReference type="PROSITE" id="PS50987"/>
    </source>
</evidence>
<dbReference type="RefSeq" id="WP_186862774.1">
    <property type="nucleotide sequence ID" value="NZ_JACOGC010000003.1"/>
</dbReference>
<keyword evidence="4" id="KW-0804">Transcription</keyword>
<evidence type="ECO:0000256" key="3">
    <source>
        <dbReference type="ARBA" id="ARBA00023125"/>
    </source>
</evidence>
<feature type="domain" description="HTH arsR-type" evidence="5">
    <location>
        <begin position="8"/>
        <end position="102"/>
    </location>
</feature>
<dbReference type="PROSITE" id="PS50987">
    <property type="entry name" value="HTH_ARSR_2"/>
    <property type="match status" value="1"/>
</dbReference>
<dbReference type="NCBIfam" id="NF033788">
    <property type="entry name" value="HTH_metalloreg"/>
    <property type="match status" value="1"/>
</dbReference>
<dbReference type="SUPFAM" id="SSF46785">
    <property type="entry name" value="Winged helix' DNA-binding domain"/>
    <property type="match status" value="1"/>
</dbReference>
<keyword evidence="3" id="KW-0238">DNA-binding</keyword>
<dbReference type="InterPro" id="IPR036388">
    <property type="entry name" value="WH-like_DNA-bd_sf"/>
</dbReference>
<dbReference type="Pfam" id="PF12840">
    <property type="entry name" value="HTH_20"/>
    <property type="match status" value="1"/>
</dbReference>
<evidence type="ECO:0000256" key="1">
    <source>
        <dbReference type="ARBA" id="ARBA00022849"/>
    </source>
</evidence>
<dbReference type="InterPro" id="IPR051081">
    <property type="entry name" value="HTH_MetalResp_TranReg"/>
</dbReference>
<dbReference type="InterPro" id="IPR036390">
    <property type="entry name" value="WH_DNA-bd_sf"/>
</dbReference>
<dbReference type="PRINTS" id="PR00778">
    <property type="entry name" value="HTHARSR"/>
</dbReference>
<evidence type="ECO:0000256" key="4">
    <source>
        <dbReference type="ARBA" id="ARBA00023163"/>
    </source>
</evidence>
<reference evidence="6 7" key="1">
    <citation type="submission" date="2020-08" db="EMBL/GenBank/DDBJ databases">
        <title>Novel species isolated from subtropical streams in China.</title>
        <authorList>
            <person name="Lu H."/>
        </authorList>
    </citation>
    <scope>NUCLEOTIDE SEQUENCE [LARGE SCALE GENOMIC DNA]</scope>
    <source>
        <strain evidence="6 7">FT31W</strain>
    </source>
</reference>
<evidence type="ECO:0000313" key="7">
    <source>
        <dbReference type="Proteomes" id="UP000613113"/>
    </source>
</evidence>
<protein>
    <submittedName>
        <fullName evidence="6">Helix-turn-helix transcriptional regulator</fullName>
    </submittedName>
</protein>
<dbReference type="EMBL" id="JACOGC010000003">
    <property type="protein sequence ID" value="MBC3885167.1"/>
    <property type="molecule type" value="Genomic_DNA"/>
</dbReference>
<gene>
    <name evidence="6" type="ORF">H8K27_08515</name>
</gene>
<dbReference type="Gene3D" id="1.10.10.10">
    <property type="entry name" value="Winged helix-like DNA-binding domain superfamily/Winged helix DNA-binding domain"/>
    <property type="match status" value="1"/>
</dbReference>
<keyword evidence="1" id="KW-0059">Arsenical resistance</keyword>
<dbReference type="InterPro" id="IPR001845">
    <property type="entry name" value="HTH_ArsR_DNA-bd_dom"/>
</dbReference>
<dbReference type="CDD" id="cd00090">
    <property type="entry name" value="HTH_ARSR"/>
    <property type="match status" value="1"/>
</dbReference>
<dbReference type="InterPro" id="IPR011991">
    <property type="entry name" value="ArsR-like_HTH"/>
</dbReference>
<dbReference type="Proteomes" id="UP000613113">
    <property type="component" value="Unassembled WGS sequence"/>
</dbReference>
<organism evidence="6 7">
    <name type="scientific">Undibacterium griseum</name>
    <dbReference type="NCBI Taxonomy" id="2762295"/>
    <lineage>
        <taxon>Bacteria</taxon>
        <taxon>Pseudomonadati</taxon>
        <taxon>Pseudomonadota</taxon>
        <taxon>Betaproteobacteria</taxon>
        <taxon>Burkholderiales</taxon>
        <taxon>Oxalobacteraceae</taxon>
        <taxon>Undibacterium</taxon>
    </lineage>
</organism>
<evidence type="ECO:0000313" key="6">
    <source>
        <dbReference type="EMBL" id="MBC3885167.1"/>
    </source>
</evidence>
<name>A0ABR6YMQ1_9BURK</name>
<dbReference type="SMART" id="SM00418">
    <property type="entry name" value="HTH_ARSR"/>
    <property type="match status" value="1"/>
</dbReference>
<proteinExistence type="predicted"/>